<keyword evidence="2" id="KW-1185">Reference proteome</keyword>
<dbReference type="AlphaFoldDB" id="A0A1T1ANF6"/>
<name>A0A1T1ANF6_RHOFE</name>
<dbReference type="OrthoDB" id="8859808at2"/>
<protein>
    <recommendedName>
        <fullName evidence="3">Helix-turn-helix domain-containing protein</fullName>
    </recommendedName>
</protein>
<evidence type="ECO:0000313" key="1">
    <source>
        <dbReference type="EMBL" id="OOV05652.1"/>
    </source>
</evidence>
<sequence length="94" mass="10586">MEDKKPPKKQRKKISRATDTAAQFARLISLTKTRPHHTYELRRAGISHPAGRVNDLIRDGYVFDVDRITTVDGDGFSHNNVALYTLVSIPSINP</sequence>
<proteinExistence type="predicted"/>
<accession>A0A1T1ANF6</accession>
<evidence type="ECO:0000313" key="2">
    <source>
        <dbReference type="Proteomes" id="UP000190750"/>
    </source>
</evidence>
<evidence type="ECO:0008006" key="3">
    <source>
        <dbReference type="Google" id="ProtNLM"/>
    </source>
</evidence>
<dbReference type="RefSeq" id="WP_078363433.1">
    <property type="nucleotide sequence ID" value="NZ_MTJN01000002.1"/>
</dbReference>
<dbReference type="Proteomes" id="UP000190750">
    <property type="component" value="Unassembled WGS sequence"/>
</dbReference>
<dbReference type="STRING" id="28066.RF819_02040"/>
<gene>
    <name evidence="1" type="ORF">RF819_02040</name>
</gene>
<comment type="caution">
    <text evidence="1">The sequence shown here is derived from an EMBL/GenBank/DDBJ whole genome shotgun (WGS) entry which is preliminary data.</text>
</comment>
<dbReference type="EMBL" id="MTJN01000002">
    <property type="protein sequence ID" value="OOV05652.1"/>
    <property type="molecule type" value="Genomic_DNA"/>
</dbReference>
<organism evidence="1 2">
    <name type="scientific">Rhodoferax fermentans</name>
    <dbReference type="NCBI Taxonomy" id="28066"/>
    <lineage>
        <taxon>Bacteria</taxon>
        <taxon>Pseudomonadati</taxon>
        <taxon>Pseudomonadota</taxon>
        <taxon>Betaproteobacteria</taxon>
        <taxon>Burkholderiales</taxon>
        <taxon>Comamonadaceae</taxon>
        <taxon>Rhodoferax</taxon>
    </lineage>
</organism>
<reference evidence="1 2" key="1">
    <citation type="submission" date="2017-01" db="EMBL/GenBank/DDBJ databases">
        <title>Genome sequencing of Rhodoferax fermentans JCM 7819.</title>
        <authorList>
            <person name="Kim Y.J."/>
            <person name="Farh M.E.-A."/>
            <person name="Yang D.-C."/>
        </authorList>
    </citation>
    <scope>NUCLEOTIDE SEQUENCE [LARGE SCALE GENOMIC DNA]</scope>
    <source>
        <strain evidence="1 2">JCM 7819</strain>
    </source>
</reference>